<organism evidence="2 3">
    <name type="scientific">Gloeophyllum trabeum (strain ATCC 11539 / FP-39264 / Madison 617)</name>
    <name type="common">Brown rot fungus</name>
    <dbReference type="NCBI Taxonomy" id="670483"/>
    <lineage>
        <taxon>Eukaryota</taxon>
        <taxon>Fungi</taxon>
        <taxon>Dikarya</taxon>
        <taxon>Basidiomycota</taxon>
        <taxon>Agaricomycotina</taxon>
        <taxon>Agaricomycetes</taxon>
        <taxon>Gloeophyllales</taxon>
        <taxon>Gloeophyllaceae</taxon>
        <taxon>Gloeophyllum</taxon>
    </lineage>
</organism>
<dbReference type="Proteomes" id="UP000030669">
    <property type="component" value="Unassembled WGS sequence"/>
</dbReference>
<feature type="region of interest" description="Disordered" evidence="1">
    <location>
        <begin position="148"/>
        <end position="186"/>
    </location>
</feature>
<feature type="region of interest" description="Disordered" evidence="1">
    <location>
        <begin position="1"/>
        <end position="118"/>
    </location>
</feature>
<dbReference type="AlphaFoldDB" id="S7Q1X1"/>
<dbReference type="RefSeq" id="XP_007867837.1">
    <property type="nucleotide sequence ID" value="XM_007869646.1"/>
</dbReference>
<evidence type="ECO:0000256" key="1">
    <source>
        <dbReference type="SAM" id="MobiDB-lite"/>
    </source>
</evidence>
<name>S7Q1X1_GLOTA</name>
<feature type="compositionally biased region" description="Basic residues" evidence="1">
    <location>
        <begin position="88"/>
        <end position="99"/>
    </location>
</feature>
<protein>
    <submittedName>
        <fullName evidence="2">Uncharacterized protein</fullName>
    </submittedName>
</protein>
<dbReference type="EMBL" id="KB469305">
    <property type="protein sequence ID" value="EPQ53507.1"/>
    <property type="molecule type" value="Genomic_DNA"/>
</dbReference>
<dbReference type="KEGG" id="gtr:GLOTRDRAFT_130850"/>
<evidence type="ECO:0000313" key="2">
    <source>
        <dbReference type="EMBL" id="EPQ53507.1"/>
    </source>
</evidence>
<sequence length="230" mass="25448">MSAPLFYASPSPEPADVPKTVRLPRTGGDARATARGIFRDVDPRSQEYKPRQARRPLPSPTRPNPGAVLFWPSHKSRPKPSEAVSGHASHRQSFHKRREEKRIKEVRSPRKQMKVPTGKELAATAALLGEKKPLPVCRPSVGDCLDNHESTSAFGEPVLLTPQKRRERPASPMKVDSPTKRTGVFPTYVCSSTEKKSVTTPAAKSDKPLTIKKPFFSVVETSANYRVSPH</sequence>
<gene>
    <name evidence="2" type="ORF">GLOTRDRAFT_130850</name>
</gene>
<reference evidence="2 3" key="1">
    <citation type="journal article" date="2012" name="Science">
        <title>The Paleozoic origin of enzymatic lignin decomposition reconstructed from 31 fungal genomes.</title>
        <authorList>
            <person name="Floudas D."/>
            <person name="Binder M."/>
            <person name="Riley R."/>
            <person name="Barry K."/>
            <person name="Blanchette R.A."/>
            <person name="Henrissat B."/>
            <person name="Martinez A.T."/>
            <person name="Otillar R."/>
            <person name="Spatafora J.W."/>
            <person name="Yadav J.S."/>
            <person name="Aerts A."/>
            <person name="Benoit I."/>
            <person name="Boyd A."/>
            <person name="Carlson A."/>
            <person name="Copeland A."/>
            <person name="Coutinho P.M."/>
            <person name="de Vries R.P."/>
            <person name="Ferreira P."/>
            <person name="Findley K."/>
            <person name="Foster B."/>
            <person name="Gaskell J."/>
            <person name="Glotzer D."/>
            <person name="Gorecki P."/>
            <person name="Heitman J."/>
            <person name="Hesse C."/>
            <person name="Hori C."/>
            <person name="Igarashi K."/>
            <person name="Jurgens J.A."/>
            <person name="Kallen N."/>
            <person name="Kersten P."/>
            <person name="Kohler A."/>
            <person name="Kuees U."/>
            <person name="Kumar T.K.A."/>
            <person name="Kuo A."/>
            <person name="LaButti K."/>
            <person name="Larrondo L.F."/>
            <person name="Lindquist E."/>
            <person name="Ling A."/>
            <person name="Lombard V."/>
            <person name="Lucas S."/>
            <person name="Lundell T."/>
            <person name="Martin R."/>
            <person name="McLaughlin D.J."/>
            <person name="Morgenstern I."/>
            <person name="Morin E."/>
            <person name="Murat C."/>
            <person name="Nagy L.G."/>
            <person name="Nolan M."/>
            <person name="Ohm R.A."/>
            <person name="Patyshakuliyeva A."/>
            <person name="Rokas A."/>
            <person name="Ruiz-Duenas F.J."/>
            <person name="Sabat G."/>
            <person name="Salamov A."/>
            <person name="Samejima M."/>
            <person name="Schmutz J."/>
            <person name="Slot J.C."/>
            <person name="St John F."/>
            <person name="Stenlid J."/>
            <person name="Sun H."/>
            <person name="Sun S."/>
            <person name="Syed K."/>
            <person name="Tsang A."/>
            <person name="Wiebenga A."/>
            <person name="Young D."/>
            <person name="Pisabarro A."/>
            <person name="Eastwood D.C."/>
            <person name="Martin F."/>
            <person name="Cullen D."/>
            <person name="Grigoriev I.V."/>
            <person name="Hibbett D.S."/>
        </authorList>
    </citation>
    <scope>NUCLEOTIDE SEQUENCE [LARGE SCALE GENOMIC DNA]</scope>
    <source>
        <strain evidence="2 3">ATCC 11539</strain>
    </source>
</reference>
<accession>S7Q1X1</accession>
<evidence type="ECO:0000313" key="3">
    <source>
        <dbReference type="Proteomes" id="UP000030669"/>
    </source>
</evidence>
<dbReference type="GeneID" id="19302176"/>
<proteinExistence type="predicted"/>
<dbReference type="HOGENOM" id="CLU_1204889_0_0_1"/>
<feature type="compositionally biased region" description="Basic and acidic residues" evidence="1">
    <location>
        <begin position="37"/>
        <end position="50"/>
    </location>
</feature>
<keyword evidence="3" id="KW-1185">Reference proteome</keyword>